<feature type="compositionally biased region" description="Basic residues" evidence="1">
    <location>
        <begin position="1"/>
        <end position="10"/>
    </location>
</feature>
<dbReference type="Proteomes" id="UP000193648">
    <property type="component" value="Unassembled WGS sequence"/>
</dbReference>
<dbReference type="OrthoDB" id="2400788at2759"/>
<feature type="compositionally biased region" description="Low complexity" evidence="1">
    <location>
        <begin position="25"/>
        <end position="38"/>
    </location>
</feature>
<evidence type="ECO:0000313" key="4">
    <source>
        <dbReference type="Proteomes" id="UP000193648"/>
    </source>
</evidence>
<dbReference type="InParanoid" id="A0A1Y2G570"/>
<dbReference type="SUPFAM" id="SSF52047">
    <property type="entry name" value="RNI-like"/>
    <property type="match status" value="1"/>
</dbReference>
<dbReference type="InterPro" id="IPR036047">
    <property type="entry name" value="F-box-like_dom_sf"/>
</dbReference>
<dbReference type="AlphaFoldDB" id="A0A1Y2G570"/>
<feature type="region of interest" description="Disordered" evidence="1">
    <location>
        <begin position="1"/>
        <end position="42"/>
    </location>
</feature>
<dbReference type="Gene3D" id="1.20.1280.50">
    <property type="match status" value="1"/>
</dbReference>
<keyword evidence="4" id="KW-1185">Reference proteome</keyword>
<dbReference type="SUPFAM" id="SSF81383">
    <property type="entry name" value="F-box domain"/>
    <property type="match status" value="1"/>
</dbReference>
<dbReference type="RefSeq" id="XP_021875251.1">
    <property type="nucleotide sequence ID" value="XM_022020140.1"/>
</dbReference>
<evidence type="ECO:0000259" key="2">
    <source>
        <dbReference type="Pfam" id="PF12937"/>
    </source>
</evidence>
<dbReference type="Pfam" id="PF12937">
    <property type="entry name" value="F-box-like"/>
    <property type="match status" value="1"/>
</dbReference>
<feature type="region of interest" description="Disordered" evidence="1">
    <location>
        <begin position="342"/>
        <end position="366"/>
    </location>
</feature>
<dbReference type="CDD" id="cd09917">
    <property type="entry name" value="F-box_SF"/>
    <property type="match status" value="1"/>
</dbReference>
<name>A0A1Y2G570_9FUNG</name>
<proteinExistence type="predicted"/>
<dbReference type="Gene3D" id="3.80.10.10">
    <property type="entry name" value="Ribonuclease Inhibitor"/>
    <property type="match status" value="1"/>
</dbReference>
<evidence type="ECO:0000313" key="3">
    <source>
        <dbReference type="EMBL" id="ORY94308.1"/>
    </source>
</evidence>
<evidence type="ECO:0000256" key="1">
    <source>
        <dbReference type="SAM" id="MobiDB-lite"/>
    </source>
</evidence>
<dbReference type="InterPro" id="IPR032675">
    <property type="entry name" value="LRR_dom_sf"/>
</dbReference>
<gene>
    <name evidence="3" type="ORF">BCR41DRAFT_243249</name>
</gene>
<dbReference type="InterPro" id="IPR001810">
    <property type="entry name" value="F-box_dom"/>
</dbReference>
<accession>A0A1Y2G570</accession>
<protein>
    <recommendedName>
        <fullName evidence="2">F-box domain-containing protein</fullName>
    </recommendedName>
</protein>
<dbReference type="GeneID" id="33561984"/>
<feature type="domain" description="F-box" evidence="2">
    <location>
        <begin position="73"/>
        <end position="108"/>
    </location>
</feature>
<organism evidence="3 4">
    <name type="scientific">Lobosporangium transversale</name>
    <dbReference type="NCBI Taxonomy" id="64571"/>
    <lineage>
        <taxon>Eukaryota</taxon>
        <taxon>Fungi</taxon>
        <taxon>Fungi incertae sedis</taxon>
        <taxon>Mucoromycota</taxon>
        <taxon>Mortierellomycotina</taxon>
        <taxon>Mortierellomycetes</taxon>
        <taxon>Mortierellales</taxon>
        <taxon>Mortierellaceae</taxon>
        <taxon>Lobosporangium</taxon>
    </lineage>
</organism>
<feature type="compositionally biased region" description="Polar residues" evidence="1">
    <location>
        <begin position="346"/>
        <end position="358"/>
    </location>
</feature>
<sequence>MMTPRLKWKRSQQLSSSIKDKDNVSYPSSSSSSSSNALPPSPARKLNLSSLLTSYKQRTNQPALSVSCALTIPEILLLIAAFLNRPSLLSCVLVCKKWHNIFQPLLFHAIQPTDFDRPDFMTMFELYAHFASSLSWIQELPIASSIPKKNTWRRIFRRGLSTKPLLPTKKPFEQLKDCLSNSSTPALKSLSVRLQNQDPNLVLSLSASTVASLTISTRGYPARKPRMYVEDILRTYPHLIHLTLEGLYILTSYQAEHGSALNSSSPAHAYLPSIAASNAAGLIIPATAANTAASLSISSPVAQTLDEIIEEQTQVQEEEQEVGSSNLTSHWPQSFTAQVISEDGGDQNQSTGQAGQQYSKRDKGKAKVSKEVNRLCPSVQTLNLRLVDISQDGLLALSGLLPNLKNLLIEEFLVPDMMIKIYRWTWSTTFIRSLRDAFPHLRSIRLAFPFDNIKEDTIVEILRSFPLLTTVGFRNSFFGKRAMETLQTCCPYVECLDVSFGCAIRGFKGSLLRFLQSWPRLRELEADGVIFHLDEPMDDEVQRQPWACTKLEKLVCGFQGTESMIFQHLSQFPRLSSLTISSPSLTLSPIESTLARLERLTRMEYFWFSQLRQRPLDKATILWILRHWPHLKKLHLAGGAFEQKEDVKQWCRDAHRLSLLVEYDRM</sequence>
<reference evidence="3 4" key="1">
    <citation type="submission" date="2016-07" db="EMBL/GenBank/DDBJ databases">
        <title>Pervasive Adenine N6-methylation of Active Genes in Fungi.</title>
        <authorList>
            <consortium name="DOE Joint Genome Institute"/>
            <person name="Mondo S.J."/>
            <person name="Dannebaum R.O."/>
            <person name="Kuo R.C."/>
            <person name="Labutti K."/>
            <person name="Haridas S."/>
            <person name="Kuo A."/>
            <person name="Salamov A."/>
            <person name="Ahrendt S.R."/>
            <person name="Lipzen A."/>
            <person name="Sullivan W."/>
            <person name="Andreopoulos W.B."/>
            <person name="Clum A."/>
            <person name="Lindquist E."/>
            <person name="Daum C."/>
            <person name="Ramamoorthy G.K."/>
            <person name="Gryganskyi A."/>
            <person name="Culley D."/>
            <person name="Magnuson J.K."/>
            <person name="James T.Y."/>
            <person name="O'Malley M.A."/>
            <person name="Stajich J.E."/>
            <person name="Spatafora J.W."/>
            <person name="Visel A."/>
            <person name="Grigoriev I.V."/>
        </authorList>
    </citation>
    <scope>NUCLEOTIDE SEQUENCE [LARGE SCALE GENOMIC DNA]</scope>
    <source>
        <strain evidence="3 4">NRRL 3116</strain>
    </source>
</reference>
<dbReference type="EMBL" id="MCFF01000089">
    <property type="protein sequence ID" value="ORY94308.1"/>
    <property type="molecule type" value="Genomic_DNA"/>
</dbReference>
<comment type="caution">
    <text evidence="3">The sequence shown here is derived from an EMBL/GenBank/DDBJ whole genome shotgun (WGS) entry which is preliminary data.</text>
</comment>